<evidence type="ECO:0000256" key="4">
    <source>
        <dbReference type="ARBA" id="ARBA00023136"/>
    </source>
</evidence>
<sequence length="450" mass="49784">MHDLALVGFIGALILLGFRKPFIFVLGYAYVDIVSPQRLSYYMLNAIPVSLIFFVLALGGFLGVDDKKGTRLAGRQVLLILLLLWCGYTTLTADFPAAAAEKWDWVWKALIFAIFLPFTLRTRLRIEGLLLFMVLSASSIIVTGGIKTMIGGGGYGTLNLGLSDNSGLYEGSTISTVAIAIIPTILFLAKYGTVFPRDWKVRLYSIALVFACLLIPIGTVTRTGLICIGLVALLGLRDSNRRFLYLAGMGLAVMVAIPFLPASYTQRMHTIQGYQADESASTRVAVWGWTWNYVQDHPAGGGFNAYLGNHIKIELKDARGQPINNQVEYDKARAFHSAYFEMLGEQGFPGFFMWAALHLGSLIRLEMLRRRFRKATADDEQWIAPLATALQHGHIIYLVGSLFIGIAFQPFVYMMIACEIGLDSYVRRTRPLKAKPPMGQTAQTMQAVPA</sequence>
<evidence type="ECO:0000313" key="9">
    <source>
        <dbReference type="Proteomes" id="UP001160625"/>
    </source>
</evidence>
<feature type="domain" description="DUF5935" evidence="7">
    <location>
        <begin position="1"/>
        <end position="193"/>
    </location>
</feature>
<comment type="subcellular location">
    <subcellularLocation>
        <location evidence="1">Membrane</location>
        <topology evidence="1">Multi-pass membrane protein</topology>
    </subcellularLocation>
</comment>
<proteinExistence type="predicted"/>
<dbReference type="Pfam" id="PF19358">
    <property type="entry name" value="DUF5935"/>
    <property type="match status" value="1"/>
</dbReference>
<protein>
    <submittedName>
        <fullName evidence="8">O-glycosylation ligase, exosortase A system-associated</fullName>
    </submittedName>
</protein>
<accession>A0ABT6N366</accession>
<keyword evidence="3 5" id="KW-1133">Transmembrane helix</keyword>
<keyword evidence="9" id="KW-1185">Reference proteome</keyword>
<dbReference type="InterPro" id="IPR007016">
    <property type="entry name" value="O-antigen_ligase-rel_domated"/>
</dbReference>
<evidence type="ECO:0000259" key="7">
    <source>
        <dbReference type="Pfam" id="PF19358"/>
    </source>
</evidence>
<dbReference type="EMBL" id="JARYGZ010000001">
    <property type="protein sequence ID" value="MDH7639682.1"/>
    <property type="molecule type" value="Genomic_DNA"/>
</dbReference>
<dbReference type="NCBIfam" id="TIGR03097">
    <property type="entry name" value="PEP_O_lig_1"/>
    <property type="match status" value="1"/>
</dbReference>
<dbReference type="InterPro" id="IPR017528">
    <property type="entry name" value="CHP03097O-antigen_lig-rel"/>
</dbReference>
<feature type="transmembrane region" description="Helical" evidence="5">
    <location>
        <begin position="129"/>
        <end position="151"/>
    </location>
</feature>
<feature type="transmembrane region" description="Helical" evidence="5">
    <location>
        <begin position="105"/>
        <end position="122"/>
    </location>
</feature>
<feature type="transmembrane region" description="Helical" evidence="5">
    <location>
        <begin position="203"/>
        <end position="236"/>
    </location>
</feature>
<dbReference type="Pfam" id="PF04932">
    <property type="entry name" value="Wzy_C"/>
    <property type="match status" value="1"/>
</dbReference>
<comment type="caution">
    <text evidence="8">The sequence shown here is derived from an EMBL/GenBank/DDBJ whole genome shotgun (WGS) entry which is preliminary data.</text>
</comment>
<evidence type="ECO:0000256" key="3">
    <source>
        <dbReference type="ARBA" id="ARBA00022989"/>
    </source>
</evidence>
<dbReference type="RefSeq" id="WP_281044933.1">
    <property type="nucleotide sequence ID" value="NZ_JARYGZ010000001.1"/>
</dbReference>
<evidence type="ECO:0000256" key="1">
    <source>
        <dbReference type="ARBA" id="ARBA00004141"/>
    </source>
</evidence>
<evidence type="ECO:0000256" key="2">
    <source>
        <dbReference type="ARBA" id="ARBA00022692"/>
    </source>
</evidence>
<evidence type="ECO:0000259" key="6">
    <source>
        <dbReference type="Pfam" id="PF04932"/>
    </source>
</evidence>
<feature type="transmembrane region" description="Helical" evidence="5">
    <location>
        <begin position="43"/>
        <end position="64"/>
    </location>
</feature>
<dbReference type="GO" id="GO:0016874">
    <property type="term" value="F:ligase activity"/>
    <property type="evidence" value="ECO:0007669"/>
    <property type="project" value="UniProtKB-KW"/>
</dbReference>
<feature type="transmembrane region" description="Helical" evidence="5">
    <location>
        <begin position="242"/>
        <end position="260"/>
    </location>
</feature>
<dbReference type="InterPro" id="IPR045979">
    <property type="entry name" value="DUF5935"/>
</dbReference>
<dbReference type="PANTHER" id="PTHR37422:SF23">
    <property type="entry name" value="TEICHURONIC ACID BIOSYNTHESIS PROTEIN TUAE"/>
    <property type="match status" value="1"/>
</dbReference>
<feature type="domain" description="O-antigen ligase-related" evidence="6">
    <location>
        <begin position="208"/>
        <end position="355"/>
    </location>
</feature>
<feature type="transmembrane region" description="Helical" evidence="5">
    <location>
        <begin position="171"/>
        <end position="191"/>
    </location>
</feature>
<dbReference type="Proteomes" id="UP001160625">
    <property type="component" value="Unassembled WGS sequence"/>
</dbReference>
<feature type="transmembrane region" description="Helical" evidence="5">
    <location>
        <begin position="395"/>
        <end position="422"/>
    </location>
</feature>
<organism evidence="8 9">
    <name type="scientific">Sphingomonas oryzagri</name>
    <dbReference type="NCBI Taxonomy" id="3042314"/>
    <lineage>
        <taxon>Bacteria</taxon>
        <taxon>Pseudomonadati</taxon>
        <taxon>Pseudomonadota</taxon>
        <taxon>Alphaproteobacteria</taxon>
        <taxon>Sphingomonadales</taxon>
        <taxon>Sphingomonadaceae</taxon>
        <taxon>Sphingomonas</taxon>
    </lineage>
</organism>
<keyword evidence="8" id="KW-0436">Ligase</keyword>
<evidence type="ECO:0000256" key="5">
    <source>
        <dbReference type="SAM" id="Phobius"/>
    </source>
</evidence>
<reference evidence="8" key="1">
    <citation type="submission" date="2023-04" db="EMBL/GenBank/DDBJ databases">
        <title>Sphingomonas sp. MAHUQ-71 isolated from rice field.</title>
        <authorList>
            <person name="Huq M.A."/>
        </authorList>
    </citation>
    <scope>NUCLEOTIDE SEQUENCE</scope>
    <source>
        <strain evidence="8">MAHUQ-71</strain>
    </source>
</reference>
<keyword evidence="2 5" id="KW-0812">Transmembrane</keyword>
<dbReference type="InterPro" id="IPR051533">
    <property type="entry name" value="WaaL-like"/>
</dbReference>
<feature type="transmembrane region" description="Helical" evidence="5">
    <location>
        <begin position="76"/>
        <end position="99"/>
    </location>
</feature>
<name>A0ABT6N366_9SPHN</name>
<dbReference type="PANTHER" id="PTHR37422">
    <property type="entry name" value="TEICHURONIC ACID BIOSYNTHESIS PROTEIN TUAE"/>
    <property type="match status" value="1"/>
</dbReference>
<gene>
    <name evidence="8" type="ORF">QGN17_13170</name>
</gene>
<keyword evidence="4 5" id="KW-0472">Membrane</keyword>
<evidence type="ECO:0000313" key="8">
    <source>
        <dbReference type="EMBL" id="MDH7639682.1"/>
    </source>
</evidence>